<name>A0ABS9D0C4_9RHOB</name>
<dbReference type="RefSeq" id="WP_235227201.1">
    <property type="nucleotide sequence ID" value="NZ_JAKGAQ010000005.1"/>
</dbReference>
<evidence type="ECO:0000313" key="3">
    <source>
        <dbReference type="Proteomes" id="UP001200557"/>
    </source>
</evidence>
<organism evidence="2 3">
    <name type="scientific">Octadecabacter dasysiphoniae</name>
    <dbReference type="NCBI Taxonomy" id="2909341"/>
    <lineage>
        <taxon>Bacteria</taxon>
        <taxon>Pseudomonadati</taxon>
        <taxon>Pseudomonadota</taxon>
        <taxon>Alphaproteobacteria</taxon>
        <taxon>Rhodobacterales</taxon>
        <taxon>Roseobacteraceae</taxon>
        <taxon>Octadecabacter</taxon>
    </lineage>
</organism>
<keyword evidence="3" id="KW-1185">Reference proteome</keyword>
<reference evidence="2 3" key="1">
    <citation type="submission" date="2022-01" db="EMBL/GenBank/DDBJ databases">
        <title>Octadecabacter sp. nov., isolated from a marine alga.</title>
        <authorList>
            <person name="Jin M.S."/>
            <person name="Kim H.M."/>
            <person name="Han D.M."/>
            <person name="Jung J.J."/>
            <person name="Jeon C.O."/>
        </authorList>
    </citation>
    <scope>NUCLEOTIDE SEQUENCE [LARGE SCALE GENOMIC DNA]</scope>
    <source>
        <strain evidence="2 3">G9-8</strain>
    </source>
</reference>
<dbReference type="Proteomes" id="UP001200557">
    <property type="component" value="Unassembled WGS sequence"/>
</dbReference>
<comment type="caution">
    <text evidence="2">The sequence shown here is derived from an EMBL/GenBank/DDBJ whole genome shotgun (WGS) entry which is preliminary data.</text>
</comment>
<keyword evidence="1" id="KW-0732">Signal</keyword>
<feature type="chain" id="PRO_5046938793" evidence="1">
    <location>
        <begin position="20"/>
        <end position="108"/>
    </location>
</feature>
<evidence type="ECO:0000256" key="1">
    <source>
        <dbReference type="SAM" id="SignalP"/>
    </source>
</evidence>
<dbReference type="EMBL" id="JAKGAQ010000005">
    <property type="protein sequence ID" value="MCF2872878.1"/>
    <property type="molecule type" value="Genomic_DNA"/>
</dbReference>
<protein>
    <submittedName>
        <fullName evidence="2">Uncharacterized protein</fullName>
    </submittedName>
</protein>
<sequence length="108" mass="11359">MHRHLVAAMFCTAAVMADAQELDPFFTEELGGVYTQDWSGRVIGPDTFGGVLVFVYGGGKSGDFYGVLSVDCTVPERSQWVSTGGVIGPDRVPMAAISVVRANACGSP</sequence>
<feature type="signal peptide" evidence="1">
    <location>
        <begin position="1"/>
        <end position="19"/>
    </location>
</feature>
<proteinExistence type="predicted"/>
<accession>A0ABS9D0C4</accession>
<evidence type="ECO:0000313" key="2">
    <source>
        <dbReference type="EMBL" id="MCF2872878.1"/>
    </source>
</evidence>
<gene>
    <name evidence="2" type="ORF">L0664_17560</name>
</gene>